<accession>A0ABX1MDH1</accession>
<dbReference type="Proteomes" id="UP000762253">
    <property type="component" value="Unassembled WGS sequence"/>
</dbReference>
<evidence type="ECO:0000313" key="2">
    <source>
        <dbReference type="Proteomes" id="UP000762253"/>
    </source>
</evidence>
<keyword evidence="2" id="KW-1185">Reference proteome</keyword>
<proteinExistence type="predicted"/>
<evidence type="ECO:0000313" key="1">
    <source>
        <dbReference type="EMBL" id="NMF66683.1"/>
    </source>
</evidence>
<organism evidence="1 2">
    <name type="scientific">Brasilonema octagenarum UFV-OR1</name>
    <dbReference type="NCBI Taxonomy" id="417115"/>
    <lineage>
        <taxon>Bacteria</taxon>
        <taxon>Bacillati</taxon>
        <taxon>Cyanobacteriota</taxon>
        <taxon>Cyanophyceae</taxon>
        <taxon>Nostocales</taxon>
        <taxon>Scytonemataceae</taxon>
        <taxon>Brasilonema</taxon>
        <taxon>Octagenarum group</taxon>
    </lineage>
</organism>
<gene>
    <name evidence="1" type="ORF">DP115_29630</name>
</gene>
<protein>
    <submittedName>
        <fullName evidence="1">Uncharacterized protein</fullName>
    </submittedName>
</protein>
<comment type="caution">
    <text evidence="1">The sequence shown here is derived from an EMBL/GenBank/DDBJ whole genome shotgun (WGS) entry which is preliminary data.</text>
</comment>
<sequence length="65" mass="7095">MCDSLLEKTKIFLGVYSLTHNCLQNFTFDSALGFLYLSVVETPAIETASVFCKASKSIGSKSLII</sequence>
<name>A0ABX1MDH1_9CYAN</name>
<dbReference type="EMBL" id="QMEC01000175">
    <property type="protein sequence ID" value="NMF66683.1"/>
    <property type="molecule type" value="Genomic_DNA"/>
</dbReference>
<reference evidence="1 2" key="1">
    <citation type="submission" date="2018-06" db="EMBL/GenBank/DDBJ databases">
        <title>Comparative genomics of Brasilonema spp. strains.</title>
        <authorList>
            <person name="Alvarenga D.O."/>
            <person name="Fiore M.F."/>
            <person name="Varani A.M."/>
        </authorList>
    </citation>
    <scope>NUCLEOTIDE SEQUENCE [LARGE SCALE GENOMIC DNA]</scope>
    <source>
        <strain evidence="1 2">UFV-OR1</strain>
    </source>
</reference>